<feature type="transmembrane region" description="Helical" evidence="9">
    <location>
        <begin position="54"/>
        <end position="74"/>
    </location>
</feature>
<evidence type="ECO:0000256" key="2">
    <source>
        <dbReference type="ARBA" id="ARBA00006459"/>
    </source>
</evidence>
<feature type="transmembrane region" description="Helical" evidence="9">
    <location>
        <begin position="109"/>
        <end position="132"/>
    </location>
</feature>
<evidence type="ECO:0000256" key="9">
    <source>
        <dbReference type="SAM" id="Phobius"/>
    </source>
</evidence>
<dbReference type="GO" id="GO:0005886">
    <property type="term" value="C:plasma membrane"/>
    <property type="evidence" value="ECO:0007669"/>
    <property type="project" value="TreeGrafter"/>
</dbReference>
<comment type="similarity">
    <text evidence="2">Belongs to the sodium:neurotransmitter symporter (SNF) (TC 2.A.22) family.</text>
</comment>
<keyword evidence="7 9" id="KW-0472">Membrane</keyword>
<evidence type="ECO:0000256" key="3">
    <source>
        <dbReference type="ARBA" id="ARBA00022448"/>
    </source>
</evidence>
<dbReference type="PRINTS" id="PR00176">
    <property type="entry name" value="NANEUSMPORT"/>
</dbReference>
<accession>A0A7R8VUV9</accession>
<dbReference type="InterPro" id="IPR000175">
    <property type="entry name" value="Na/ntran_symport"/>
</dbReference>
<protein>
    <submittedName>
        <fullName evidence="10">Uncharacterized protein</fullName>
    </submittedName>
</protein>
<proteinExistence type="inferred from homology"/>
<dbReference type="SUPFAM" id="SSF161070">
    <property type="entry name" value="SNF-like"/>
    <property type="match status" value="1"/>
</dbReference>
<name>A0A7R8VUV9_TIMDO</name>
<dbReference type="PANTHER" id="PTHR11616">
    <property type="entry name" value="SODIUM/CHLORIDE DEPENDENT TRANSPORTER"/>
    <property type="match status" value="1"/>
</dbReference>
<dbReference type="AlphaFoldDB" id="A0A7R8VUV9"/>
<dbReference type="PROSITE" id="PS50267">
    <property type="entry name" value="NA_NEUROTRAN_SYMP_3"/>
    <property type="match status" value="1"/>
</dbReference>
<evidence type="ECO:0000256" key="7">
    <source>
        <dbReference type="ARBA" id="ARBA00023136"/>
    </source>
</evidence>
<evidence type="ECO:0000313" key="10">
    <source>
        <dbReference type="EMBL" id="CAD7204963.1"/>
    </source>
</evidence>
<evidence type="ECO:0000256" key="8">
    <source>
        <dbReference type="PIRSR" id="PIRSR600175-1"/>
    </source>
</evidence>
<gene>
    <name evidence="10" type="ORF">TDIB3V08_LOCUS11118</name>
</gene>
<evidence type="ECO:0000256" key="4">
    <source>
        <dbReference type="ARBA" id="ARBA00022692"/>
    </source>
</evidence>
<dbReference type="GO" id="GO:0089718">
    <property type="term" value="P:amino acid import across plasma membrane"/>
    <property type="evidence" value="ECO:0007669"/>
    <property type="project" value="TreeGrafter"/>
</dbReference>
<keyword evidence="6 9" id="KW-1133">Transmembrane helix</keyword>
<feature type="binding site" evidence="8">
    <location>
        <position position="121"/>
    </location>
    <ligand>
        <name>Na(+)</name>
        <dbReference type="ChEBI" id="CHEBI:29101"/>
        <label>1</label>
    </ligand>
</feature>
<feature type="binding site" evidence="8">
    <location>
        <position position="56"/>
    </location>
    <ligand>
        <name>Na(+)</name>
        <dbReference type="ChEBI" id="CHEBI:29101"/>
        <label>1</label>
    </ligand>
</feature>
<dbReference type="EMBL" id="OA573624">
    <property type="protein sequence ID" value="CAD7204963.1"/>
    <property type="molecule type" value="Genomic_DNA"/>
</dbReference>
<organism evidence="10">
    <name type="scientific">Timema douglasi</name>
    <name type="common">Walking stick</name>
    <dbReference type="NCBI Taxonomy" id="61478"/>
    <lineage>
        <taxon>Eukaryota</taxon>
        <taxon>Metazoa</taxon>
        <taxon>Ecdysozoa</taxon>
        <taxon>Arthropoda</taxon>
        <taxon>Hexapoda</taxon>
        <taxon>Insecta</taxon>
        <taxon>Pterygota</taxon>
        <taxon>Neoptera</taxon>
        <taxon>Polyneoptera</taxon>
        <taxon>Phasmatodea</taxon>
        <taxon>Timematodea</taxon>
        <taxon>Timematoidea</taxon>
        <taxon>Timematidae</taxon>
        <taxon>Timema</taxon>
    </lineage>
</organism>
<comment type="subcellular location">
    <subcellularLocation>
        <location evidence="1">Membrane</location>
        <topology evidence="1">Multi-pass membrane protein</topology>
    </subcellularLocation>
</comment>
<evidence type="ECO:0000256" key="5">
    <source>
        <dbReference type="ARBA" id="ARBA00022847"/>
    </source>
</evidence>
<dbReference type="GO" id="GO:0046872">
    <property type="term" value="F:metal ion binding"/>
    <property type="evidence" value="ECO:0007669"/>
    <property type="project" value="UniProtKB-KW"/>
</dbReference>
<evidence type="ECO:0000256" key="6">
    <source>
        <dbReference type="ARBA" id="ARBA00022989"/>
    </source>
</evidence>
<keyword evidence="3" id="KW-0813">Transport</keyword>
<dbReference type="GO" id="GO:0005283">
    <property type="term" value="F:amino acid:sodium symporter activity"/>
    <property type="evidence" value="ECO:0007669"/>
    <property type="project" value="TreeGrafter"/>
</dbReference>
<reference evidence="10" key="1">
    <citation type="submission" date="2020-11" db="EMBL/GenBank/DDBJ databases">
        <authorList>
            <person name="Tran Van P."/>
        </authorList>
    </citation>
    <scope>NUCLEOTIDE SEQUENCE</scope>
</reference>
<keyword evidence="8" id="KW-0915">Sodium</keyword>
<keyword evidence="8" id="KW-0479">Metal-binding</keyword>
<keyword evidence="5" id="KW-0769">Symport</keyword>
<dbReference type="PANTHER" id="PTHR11616:SF241">
    <property type="entry name" value="SODIUM- AND CHLORIDE-DEPENDENT GLYCINE TRANSPORTER 2"/>
    <property type="match status" value="1"/>
</dbReference>
<evidence type="ECO:0000256" key="1">
    <source>
        <dbReference type="ARBA" id="ARBA00004141"/>
    </source>
</evidence>
<sequence length="143" mass="15329">MASLVLTDSSQLTSDSQHLVVEFGRVCSGGLIECVVRPTAVGVRALGDSMLVPILNCGTSIFAGFVVFSVLGFMSHQTGVPVSQVATGGPGLAFVTYPEALTLMPFPQIWSVLFFVMLFLLGLDTCVSREILYSQLSILRPRE</sequence>
<dbReference type="InterPro" id="IPR037272">
    <property type="entry name" value="SNS_sf"/>
</dbReference>
<feature type="binding site" evidence="8">
    <location>
        <position position="124"/>
    </location>
    <ligand>
        <name>Na(+)</name>
        <dbReference type="ChEBI" id="CHEBI:29101"/>
        <label>1</label>
    </ligand>
</feature>
<dbReference type="Pfam" id="PF00209">
    <property type="entry name" value="SNF"/>
    <property type="match status" value="1"/>
</dbReference>
<keyword evidence="4 9" id="KW-0812">Transmembrane</keyword>